<accession>A0AAV8Y1A2</accession>
<sequence length="60" mass="6730">MAGKFSFSDQVNMLLVLGFCEGNCRRKKHFPMLKDGLEKQASFSVALENVLLQSGHKTKN</sequence>
<dbReference type="AlphaFoldDB" id="A0AAV8Y1A2"/>
<gene>
    <name evidence="1" type="ORF">NQ318_003658</name>
</gene>
<organism evidence="1 2">
    <name type="scientific">Aromia moschata</name>
    <dbReference type="NCBI Taxonomy" id="1265417"/>
    <lineage>
        <taxon>Eukaryota</taxon>
        <taxon>Metazoa</taxon>
        <taxon>Ecdysozoa</taxon>
        <taxon>Arthropoda</taxon>
        <taxon>Hexapoda</taxon>
        <taxon>Insecta</taxon>
        <taxon>Pterygota</taxon>
        <taxon>Neoptera</taxon>
        <taxon>Endopterygota</taxon>
        <taxon>Coleoptera</taxon>
        <taxon>Polyphaga</taxon>
        <taxon>Cucujiformia</taxon>
        <taxon>Chrysomeloidea</taxon>
        <taxon>Cerambycidae</taxon>
        <taxon>Cerambycinae</taxon>
        <taxon>Callichromatini</taxon>
        <taxon>Aromia</taxon>
    </lineage>
</organism>
<keyword evidence="2" id="KW-1185">Reference proteome</keyword>
<evidence type="ECO:0000313" key="1">
    <source>
        <dbReference type="EMBL" id="KAJ8944790.1"/>
    </source>
</evidence>
<dbReference type="EMBL" id="JAPWTK010000239">
    <property type="protein sequence ID" value="KAJ8944790.1"/>
    <property type="molecule type" value="Genomic_DNA"/>
</dbReference>
<evidence type="ECO:0000313" key="2">
    <source>
        <dbReference type="Proteomes" id="UP001162162"/>
    </source>
</evidence>
<reference evidence="1" key="1">
    <citation type="journal article" date="2023" name="Insect Mol. Biol.">
        <title>Genome sequencing provides insights into the evolution of gene families encoding plant cell wall-degrading enzymes in longhorned beetles.</title>
        <authorList>
            <person name="Shin N.R."/>
            <person name="Okamura Y."/>
            <person name="Kirsch R."/>
            <person name="Pauchet Y."/>
        </authorList>
    </citation>
    <scope>NUCLEOTIDE SEQUENCE</scope>
    <source>
        <strain evidence="1">AMC_N1</strain>
    </source>
</reference>
<name>A0AAV8Y1A2_9CUCU</name>
<protein>
    <submittedName>
        <fullName evidence="1">Uncharacterized protein</fullName>
    </submittedName>
</protein>
<comment type="caution">
    <text evidence="1">The sequence shown here is derived from an EMBL/GenBank/DDBJ whole genome shotgun (WGS) entry which is preliminary data.</text>
</comment>
<dbReference type="Proteomes" id="UP001162162">
    <property type="component" value="Unassembled WGS sequence"/>
</dbReference>
<proteinExistence type="predicted"/>